<evidence type="ECO:0000313" key="2">
    <source>
        <dbReference type="Proteomes" id="UP000199153"/>
    </source>
</evidence>
<dbReference type="EMBL" id="FOVL01000001">
    <property type="protein sequence ID" value="SFN28041.1"/>
    <property type="molecule type" value="Genomic_DNA"/>
</dbReference>
<dbReference type="AlphaFoldDB" id="A0A1I4XQC0"/>
<accession>A0A1I4XQC0</accession>
<protein>
    <submittedName>
        <fullName evidence="1">Uncharacterized protein</fullName>
    </submittedName>
</protein>
<sequence length="183" mass="21111">MSLIPGINKVILCLVCCMALTGCVKDIDLDQAEEIGLSPDIDVDLLIYDISEDYFYQSGNNVFQPVIRDTVRLEFLDDDYIQKDLTEVEFYFRHINTFPQRFSHTIKFLSNAGREQILIQYEVAPGSLNNPVETDYTEIIEENRIHLVRNSIQMVIELEAHPNSDEFKGELKFASTGLFKFDF</sequence>
<reference evidence="1 2" key="1">
    <citation type="submission" date="2016-10" db="EMBL/GenBank/DDBJ databases">
        <authorList>
            <person name="de Groot N.N."/>
        </authorList>
    </citation>
    <scope>NUCLEOTIDE SEQUENCE [LARGE SCALE GENOMIC DNA]</scope>
    <source>
        <strain evidence="1 2">DSM 17794</strain>
    </source>
</reference>
<dbReference type="RefSeq" id="WP_093404827.1">
    <property type="nucleotide sequence ID" value="NZ_FOVL01000001.1"/>
</dbReference>
<dbReference type="OrthoDB" id="1448832at2"/>
<gene>
    <name evidence="1" type="ORF">SAMN05660413_00235</name>
</gene>
<evidence type="ECO:0000313" key="1">
    <source>
        <dbReference type="EMBL" id="SFN28041.1"/>
    </source>
</evidence>
<organism evidence="1 2">
    <name type="scientific">Salegentibacter flavus</name>
    <dbReference type="NCBI Taxonomy" id="287099"/>
    <lineage>
        <taxon>Bacteria</taxon>
        <taxon>Pseudomonadati</taxon>
        <taxon>Bacteroidota</taxon>
        <taxon>Flavobacteriia</taxon>
        <taxon>Flavobacteriales</taxon>
        <taxon>Flavobacteriaceae</taxon>
        <taxon>Salegentibacter</taxon>
    </lineage>
</organism>
<proteinExistence type="predicted"/>
<dbReference type="STRING" id="287099.SAMN05660413_00235"/>
<keyword evidence="2" id="KW-1185">Reference proteome</keyword>
<name>A0A1I4XQC0_9FLAO</name>
<dbReference type="Proteomes" id="UP000199153">
    <property type="component" value="Unassembled WGS sequence"/>
</dbReference>